<dbReference type="Proteomes" id="UP000095392">
    <property type="component" value="Unassembled WGS sequence"/>
</dbReference>
<sequence length="392" mass="44332">MRLSSIVRNFNDLAVPGLGGVKYAKSVFLACLGVDVANKVRDSGKKVTNIEVTNAIEALACYLAYSATNWEANDRLRGRTKLSNQPFLTYKIFSGSNFYVTQPMRMRTVQALPSLGFVDSKGERFNSFSLNQQGNDFVVAACADIKCNRLSISEFLARWVKNEIKLPSSNTNSYKELRFVLSPLDRLEQHALHVFIQALLSGDNESVRRRKGVLDWVKSKNLHRYVNWSKPPFIEQAHFDDLKSGAFFFSLRNKSLDLLNVIEAEITSLNPPRLELTQALSHSIHDAVRMLKEAANAFLNLKHDPSASKEATYFAKQCLQKNDTDIIKFLLERDEVVLRCRGAQILPAAAFGKPEPVNNDDIEDDSLFPKGISFRVLNMYVLNQDFENKLEK</sequence>
<accession>A0AB36FSC4</accession>
<evidence type="ECO:0000313" key="2">
    <source>
        <dbReference type="Proteomes" id="UP000095392"/>
    </source>
</evidence>
<name>A0AB36FSC4_ALTMA</name>
<evidence type="ECO:0000313" key="1">
    <source>
        <dbReference type="EMBL" id="OES32566.1"/>
    </source>
</evidence>
<protein>
    <submittedName>
        <fullName evidence="1">Uncharacterized protein</fullName>
    </submittedName>
</protein>
<reference evidence="1 2" key="1">
    <citation type="submission" date="2016-09" db="EMBL/GenBank/DDBJ databases">
        <title>Draft Genome Sequence of four Alteromonas macleodii strains isolated from copper coupons and grown long-term at elevated copper levels.</title>
        <authorList>
            <person name="Cusick K."/>
            <person name="Dale J."/>
            <person name="Little B."/>
            <person name="Biffinger J."/>
        </authorList>
    </citation>
    <scope>NUCLEOTIDE SEQUENCE [LARGE SCALE GENOMIC DNA]</scope>
    <source>
        <strain evidence="1 2">KCP01</strain>
    </source>
</reference>
<dbReference type="EMBL" id="MIPY01000011">
    <property type="protein sequence ID" value="OES32566.1"/>
    <property type="molecule type" value="Genomic_DNA"/>
</dbReference>
<comment type="caution">
    <text evidence="1">The sequence shown here is derived from an EMBL/GenBank/DDBJ whole genome shotgun (WGS) entry which is preliminary data.</text>
</comment>
<keyword evidence="2" id="KW-1185">Reference proteome</keyword>
<organism evidence="1 2">
    <name type="scientific">Alteromonas macleodii</name>
    <name type="common">Pseudoalteromonas macleodii</name>
    <dbReference type="NCBI Taxonomy" id="28108"/>
    <lineage>
        <taxon>Bacteria</taxon>
        <taxon>Pseudomonadati</taxon>
        <taxon>Pseudomonadota</taxon>
        <taxon>Gammaproteobacteria</taxon>
        <taxon>Alteromonadales</taxon>
        <taxon>Alteromonadaceae</taxon>
        <taxon>Alteromonas/Salinimonas group</taxon>
        <taxon>Alteromonas</taxon>
    </lineage>
</organism>
<gene>
    <name evidence="1" type="ORF">BFV95_1931</name>
</gene>
<proteinExistence type="predicted"/>
<dbReference type="AlphaFoldDB" id="A0AB36FSC4"/>